<evidence type="ECO:0000256" key="1">
    <source>
        <dbReference type="SAM" id="Coils"/>
    </source>
</evidence>
<name>A0A514BSE1_9GAMM</name>
<dbReference type="EMBL" id="CP041242">
    <property type="protein sequence ID" value="QDH69939.1"/>
    <property type="molecule type" value="Genomic_DNA"/>
</dbReference>
<gene>
    <name evidence="3" type="ORF">FKV23_07410</name>
</gene>
<feature type="chain" id="PRO_5021795594" description="YggN family protein" evidence="2">
    <location>
        <begin position="22"/>
        <end position="216"/>
    </location>
</feature>
<protein>
    <recommendedName>
        <fullName evidence="5">YggN family protein</fullName>
    </recommendedName>
</protein>
<dbReference type="KEGG" id="lyj:FKV23_07410"/>
<proteinExistence type="predicted"/>
<dbReference type="AlphaFoldDB" id="A0A514BSE1"/>
<feature type="coiled-coil region" evidence="1">
    <location>
        <begin position="30"/>
        <end position="61"/>
    </location>
</feature>
<evidence type="ECO:0000256" key="2">
    <source>
        <dbReference type="SAM" id="SignalP"/>
    </source>
</evidence>
<accession>A0A514BSE1</accession>
<evidence type="ECO:0008006" key="5">
    <source>
        <dbReference type="Google" id="ProtNLM"/>
    </source>
</evidence>
<reference evidence="3 4" key="1">
    <citation type="submission" date="2019-06" db="EMBL/GenBank/DDBJ databases">
        <title>Lysobacter alkalisoli sp. nov. isolated from saline-alkali soil.</title>
        <authorList>
            <person name="Sun J.-Q."/>
            <person name="Xu L."/>
        </authorList>
    </citation>
    <scope>NUCLEOTIDE SEQUENCE [LARGE SCALE GENOMIC DNA]</scope>
    <source>
        <strain evidence="3 4">SJ-36</strain>
    </source>
</reference>
<keyword evidence="1" id="KW-0175">Coiled coil</keyword>
<evidence type="ECO:0000313" key="4">
    <source>
        <dbReference type="Proteomes" id="UP000317199"/>
    </source>
</evidence>
<keyword evidence="4" id="KW-1185">Reference proteome</keyword>
<feature type="signal peptide" evidence="2">
    <location>
        <begin position="1"/>
        <end position="21"/>
    </location>
</feature>
<evidence type="ECO:0000313" key="3">
    <source>
        <dbReference type="EMBL" id="QDH69939.1"/>
    </source>
</evidence>
<sequence>MNIPRILPLVLCLLLPLAAQASDGKPSGIAEEVRQELADARKEVQTELAEARRELETENLRVDNSFQFGQSGKQRTDLPRAEITPDGDFLIQGQPQVITTAQREELLAYRGLVVGIAQSGIDIGQRSAEAVIDAMDRSWVGLVFSAMTGSLERRIERSVKTLVEPMVQEICLQLPAMMQSQQRLAAGLPQFQPYATLEADDVEDCENQIRHEFATR</sequence>
<dbReference type="Proteomes" id="UP000317199">
    <property type="component" value="Chromosome"/>
</dbReference>
<dbReference type="OrthoDB" id="6057407at2"/>
<organism evidence="3 4">
    <name type="scientific">Marilutibacter alkalisoli</name>
    <dbReference type="NCBI Taxonomy" id="2591633"/>
    <lineage>
        <taxon>Bacteria</taxon>
        <taxon>Pseudomonadati</taxon>
        <taxon>Pseudomonadota</taxon>
        <taxon>Gammaproteobacteria</taxon>
        <taxon>Lysobacterales</taxon>
        <taxon>Lysobacteraceae</taxon>
        <taxon>Marilutibacter</taxon>
    </lineage>
</organism>
<keyword evidence="2" id="KW-0732">Signal</keyword>
<dbReference type="RefSeq" id="WP_141623278.1">
    <property type="nucleotide sequence ID" value="NZ_CP041242.1"/>
</dbReference>